<sequence>MKLMYSLTAQDTKPVLLVDCPATRQGARCAVAGAPPRLRSRSSSSGQLLAPNLRQTHFLANGAESQVRQEIEHCYYHGTVKDYPGASAAFHTCNGVSGVIHIGNETFVIHPFYGGDLSVSHSAK</sequence>
<comment type="caution">
    <text evidence="3">The sequence shown here is derived from an EMBL/GenBank/DDBJ whole genome shotgun (WGS) entry which is preliminary data.</text>
</comment>
<dbReference type="PANTHER" id="PTHR11905">
    <property type="entry name" value="ADAM A DISINTEGRIN AND METALLOPROTEASE DOMAIN"/>
    <property type="match status" value="1"/>
</dbReference>
<dbReference type="InterPro" id="IPR002870">
    <property type="entry name" value="Peptidase_M12B_N"/>
</dbReference>
<dbReference type="PANTHER" id="PTHR11905:SF237">
    <property type="entry name" value="MIND-MELD, ISOFORM J"/>
    <property type="match status" value="1"/>
</dbReference>
<dbReference type="AlphaFoldDB" id="A0A8S4D694"/>
<dbReference type="EMBL" id="CAJHNJ030000004">
    <property type="protein sequence ID" value="CAG9095509.1"/>
    <property type="molecule type" value="Genomic_DNA"/>
</dbReference>
<protein>
    <submittedName>
        <fullName evidence="3">(diamondback moth) hypothetical protein</fullName>
    </submittedName>
</protein>
<dbReference type="Proteomes" id="UP000653454">
    <property type="component" value="Unassembled WGS sequence"/>
</dbReference>
<proteinExistence type="predicted"/>
<evidence type="ECO:0000256" key="1">
    <source>
        <dbReference type="ARBA" id="ARBA00023157"/>
    </source>
</evidence>
<organism evidence="3 4">
    <name type="scientific">Plutella xylostella</name>
    <name type="common">Diamondback moth</name>
    <name type="synonym">Plutella maculipennis</name>
    <dbReference type="NCBI Taxonomy" id="51655"/>
    <lineage>
        <taxon>Eukaryota</taxon>
        <taxon>Metazoa</taxon>
        <taxon>Ecdysozoa</taxon>
        <taxon>Arthropoda</taxon>
        <taxon>Hexapoda</taxon>
        <taxon>Insecta</taxon>
        <taxon>Pterygota</taxon>
        <taxon>Neoptera</taxon>
        <taxon>Endopterygota</taxon>
        <taxon>Lepidoptera</taxon>
        <taxon>Glossata</taxon>
        <taxon>Ditrysia</taxon>
        <taxon>Yponomeutoidea</taxon>
        <taxon>Plutellidae</taxon>
        <taxon>Plutella</taxon>
    </lineage>
</organism>
<evidence type="ECO:0000259" key="2">
    <source>
        <dbReference type="Pfam" id="PF01562"/>
    </source>
</evidence>
<dbReference type="Pfam" id="PF01562">
    <property type="entry name" value="Pep_M12B_propep"/>
    <property type="match status" value="1"/>
</dbReference>
<accession>A0A8S4D694</accession>
<keyword evidence="1" id="KW-1015">Disulfide bond</keyword>
<gene>
    <name evidence="3" type="ORF">PLXY2_LOCUS1619</name>
</gene>
<keyword evidence="4" id="KW-1185">Reference proteome</keyword>
<evidence type="ECO:0000313" key="3">
    <source>
        <dbReference type="EMBL" id="CAG9095509.1"/>
    </source>
</evidence>
<evidence type="ECO:0000313" key="4">
    <source>
        <dbReference type="Proteomes" id="UP000653454"/>
    </source>
</evidence>
<reference evidence="3" key="1">
    <citation type="submission" date="2020-11" db="EMBL/GenBank/DDBJ databases">
        <authorList>
            <person name="Whiteford S."/>
        </authorList>
    </citation>
    <scope>NUCLEOTIDE SEQUENCE</scope>
</reference>
<feature type="domain" description="Peptidase M12B propeptide" evidence="2">
    <location>
        <begin position="46"/>
        <end position="81"/>
    </location>
</feature>
<name>A0A8S4D694_PLUXY</name>